<dbReference type="PANTHER" id="PTHR34108:SF1">
    <property type="entry name" value="SEPTUM SITE-DETERMINING PROTEIN MINC"/>
    <property type="match status" value="1"/>
</dbReference>
<evidence type="ECO:0000256" key="2">
    <source>
        <dbReference type="ARBA" id="ARBA00022618"/>
    </source>
</evidence>
<dbReference type="eggNOG" id="COG0850">
    <property type="taxonomic scope" value="Bacteria"/>
</dbReference>
<proteinExistence type="inferred from homology"/>
<evidence type="ECO:0000259" key="9">
    <source>
        <dbReference type="Pfam" id="PF05209"/>
    </source>
</evidence>
<sequence>MQDEGVNFRWDEGSLVITLDDELDFQHLIEQLKEKVIKAKGFFINSNLRIELNNRKLNKEEKNQLVEIFNSLQGLSVIEIVSNSILDQKTEEVKEDSELPTLLLNRTLRSGQSITYEGNVVIKGDVNPGAEVTATGDILVMGIFRGIGHAGASGREESTIIAFRLQPLQLRIGNKISRAPDGEVNYSTDYADRPEIALIKDGAILIKELKN</sequence>
<name>D9QV44_ACEAZ</name>
<dbReference type="STRING" id="574087.Acear_0560"/>
<evidence type="ECO:0000256" key="3">
    <source>
        <dbReference type="ARBA" id="ARBA00023210"/>
    </source>
</evidence>
<evidence type="ECO:0000256" key="6">
    <source>
        <dbReference type="ARBA" id="ARBA00046874"/>
    </source>
</evidence>
<dbReference type="KEGG" id="aar:Acear_0560"/>
<dbReference type="Pfam" id="PF03775">
    <property type="entry name" value="MinC_C"/>
    <property type="match status" value="1"/>
</dbReference>
<dbReference type="HOGENOM" id="CLU_048711_2_0_9"/>
<dbReference type="GO" id="GO:1901891">
    <property type="term" value="P:regulation of cell septum assembly"/>
    <property type="evidence" value="ECO:0007669"/>
    <property type="project" value="InterPro"/>
</dbReference>
<keyword evidence="3 7" id="KW-0717">Septation</keyword>
<evidence type="ECO:0000256" key="7">
    <source>
        <dbReference type="HAMAP-Rule" id="MF_00267"/>
    </source>
</evidence>
<comment type="similarity">
    <text evidence="1 7">Belongs to the MinC family.</text>
</comment>
<dbReference type="GO" id="GO:0051302">
    <property type="term" value="P:regulation of cell division"/>
    <property type="evidence" value="ECO:0007669"/>
    <property type="project" value="InterPro"/>
</dbReference>
<comment type="subunit">
    <text evidence="6 7">Interacts with MinD and FtsZ.</text>
</comment>
<dbReference type="SUPFAM" id="SSF63848">
    <property type="entry name" value="Cell-division inhibitor MinC, C-terminal domain"/>
    <property type="match status" value="1"/>
</dbReference>
<dbReference type="RefSeq" id="WP_013277549.1">
    <property type="nucleotide sequence ID" value="NC_014378.1"/>
</dbReference>
<accession>D9QV44</accession>
<dbReference type="PANTHER" id="PTHR34108">
    <property type="entry name" value="SEPTUM SITE-DETERMINING PROTEIN MINC"/>
    <property type="match status" value="1"/>
</dbReference>
<evidence type="ECO:0000256" key="5">
    <source>
        <dbReference type="ARBA" id="ARBA00025606"/>
    </source>
</evidence>
<gene>
    <name evidence="7" type="primary">minC</name>
    <name evidence="10" type="ordered locus">Acear_0560</name>
</gene>
<dbReference type="InterPro" id="IPR007874">
    <property type="entry name" value="MinC_N"/>
</dbReference>
<keyword evidence="11" id="KW-1185">Reference proteome</keyword>
<dbReference type="Gene3D" id="2.160.20.70">
    <property type="match status" value="1"/>
</dbReference>
<evidence type="ECO:0000313" key="11">
    <source>
        <dbReference type="Proteomes" id="UP000001661"/>
    </source>
</evidence>
<evidence type="ECO:0000313" key="10">
    <source>
        <dbReference type="EMBL" id="ADL12103.1"/>
    </source>
</evidence>
<reference evidence="10 11" key="1">
    <citation type="journal article" date="2010" name="Stand. Genomic Sci.">
        <title>Complete genome sequence of Acetohalobium arabaticum type strain (Z-7288).</title>
        <authorList>
            <person name="Sikorski J."/>
            <person name="Lapidus A."/>
            <person name="Chertkov O."/>
            <person name="Lucas S."/>
            <person name="Copeland A."/>
            <person name="Glavina Del Rio T."/>
            <person name="Nolan M."/>
            <person name="Tice H."/>
            <person name="Cheng J.F."/>
            <person name="Han C."/>
            <person name="Brambilla E."/>
            <person name="Pitluck S."/>
            <person name="Liolios K."/>
            <person name="Ivanova N."/>
            <person name="Mavromatis K."/>
            <person name="Mikhailova N."/>
            <person name="Pati A."/>
            <person name="Bruce D."/>
            <person name="Detter C."/>
            <person name="Tapia R."/>
            <person name="Goodwin L."/>
            <person name="Chen A."/>
            <person name="Palaniappan K."/>
            <person name="Land M."/>
            <person name="Hauser L."/>
            <person name="Chang Y.J."/>
            <person name="Jeffries C.D."/>
            <person name="Rohde M."/>
            <person name="Goker M."/>
            <person name="Spring S."/>
            <person name="Woyke T."/>
            <person name="Bristow J."/>
            <person name="Eisen J.A."/>
            <person name="Markowitz V."/>
            <person name="Hugenholtz P."/>
            <person name="Kyrpides N.C."/>
            <person name="Klenk H.P."/>
        </authorList>
    </citation>
    <scope>NUCLEOTIDE SEQUENCE [LARGE SCALE GENOMIC DNA]</scope>
    <source>
        <strain evidence="11">ATCC 49924 / DSM 5501 / Z-7288</strain>
    </source>
</reference>
<keyword evidence="2 7" id="KW-0132">Cell division</keyword>
<comment type="function">
    <text evidence="5 7">Cell division inhibitor that blocks the formation of polar Z ring septums. Rapidly oscillates between the poles of the cell to destabilize FtsZ filaments that have formed before they mature into polar Z rings. Prevents FtsZ polymerization.</text>
</comment>
<feature type="domain" description="Septum formation inhibitor MinC C-terminal" evidence="8">
    <location>
        <begin position="104"/>
        <end position="206"/>
    </location>
</feature>
<feature type="domain" description="Septum formation inhibitor MinC N-terminal" evidence="9">
    <location>
        <begin position="13"/>
        <end position="73"/>
    </location>
</feature>
<protein>
    <recommendedName>
        <fullName evidence="7">Probable septum site-determining protein MinC</fullName>
    </recommendedName>
</protein>
<dbReference type="InterPro" id="IPR013033">
    <property type="entry name" value="MinC"/>
</dbReference>
<dbReference type="AlphaFoldDB" id="D9QV44"/>
<dbReference type="GO" id="GO:0000902">
    <property type="term" value="P:cell morphogenesis"/>
    <property type="evidence" value="ECO:0007669"/>
    <property type="project" value="InterPro"/>
</dbReference>
<keyword evidence="4 7" id="KW-0131">Cell cycle</keyword>
<dbReference type="Proteomes" id="UP000001661">
    <property type="component" value="Chromosome"/>
</dbReference>
<evidence type="ECO:0000256" key="1">
    <source>
        <dbReference type="ARBA" id="ARBA00006291"/>
    </source>
</evidence>
<dbReference type="InterPro" id="IPR036145">
    <property type="entry name" value="MinC_C_sf"/>
</dbReference>
<dbReference type="HAMAP" id="MF_00267">
    <property type="entry name" value="MinC"/>
    <property type="match status" value="1"/>
</dbReference>
<organism evidence="10 11">
    <name type="scientific">Acetohalobium arabaticum (strain ATCC 49924 / DSM 5501 / Z-7288)</name>
    <dbReference type="NCBI Taxonomy" id="574087"/>
    <lineage>
        <taxon>Bacteria</taxon>
        <taxon>Bacillati</taxon>
        <taxon>Bacillota</taxon>
        <taxon>Clostridia</taxon>
        <taxon>Halanaerobiales</taxon>
        <taxon>Halobacteroidaceae</taxon>
        <taxon>Acetohalobium</taxon>
    </lineage>
</organism>
<evidence type="ECO:0000259" key="8">
    <source>
        <dbReference type="Pfam" id="PF03775"/>
    </source>
</evidence>
<evidence type="ECO:0000256" key="4">
    <source>
        <dbReference type="ARBA" id="ARBA00023306"/>
    </source>
</evidence>
<dbReference type="Pfam" id="PF05209">
    <property type="entry name" value="MinC_N"/>
    <property type="match status" value="1"/>
</dbReference>
<dbReference type="EMBL" id="CP002105">
    <property type="protein sequence ID" value="ADL12103.1"/>
    <property type="molecule type" value="Genomic_DNA"/>
</dbReference>
<dbReference type="OrthoDB" id="9790810at2"/>
<dbReference type="Gene3D" id="3.30.160.540">
    <property type="match status" value="1"/>
</dbReference>
<dbReference type="InterPro" id="IPR005526">
    <property type="entry name" value="Septum_form_inhib_MinC_C"/>
</dbReference>
<dbReference type="InterPro" id="IPR016098">
    <property type="entry name" value="CAP/MinC_C"/>
</dbReference>
<dbReference type="GO" id="GO:0000917">
    <property type="term" value="P:division septum assembly"/>
    <property type="evidence" value="ECO:0007669"/>
    <property type="project" value="UniProtKB-KW"/>
</dbReference>